<sequence length="129" mass="13992">MSGMSLNSTSSNINCSQLGQGCVHPSSLNQTSDSQKVVAKNYPEKLGKIGLFSITKMPQACQLADATTNNIDQQAANYCLLMQEDEAIQTVLQSLRDSMGDLYNMLAINVFGCPDLQTLQNTCLQPPED</sequence>
<name>A0A915D3V3_9BILA</name>
<reference evidence="2" key="1">
    <citation type="submission" date="2022-11" db="UniProtKB">
        <authorList>
            <consortium name="WormBaseParasite"/>
        </authorList>
    </citation>
    <scope>IDENTIFICATION</scope>
</reference>
<dbReference type="Proteomes" id="UP000887574">
    <property type="component" value="Unplaced"/>
</dbReference>
<organism evidence="1 2">
    <name type="scientific">Ditylenchus dipsaci</name>
    <dbReference type="NCBI Taxonomy" id="166011"/>
    <lineage>
        <taxon>Eukaryota</taxon>
        <taxon>Metazoa</taxon>
        <taxon>Ecdysozoa</taxon>
        <taxon>Nematoda</taxon>
        <taxon>Chromadorea</taxon>
        <taxon>Rhabditida</taxon>
        <taxon>Tylenchina</taxon>
        <taxon>Tylenchomorpha</taxon>
        <taxon>Sphaerularioidea</taxon>
        <taxon>Anguinidae</taxon>
        <taxon>Anguininae</taxon>
        <taxon>Ditylenchus</taxon>
    </lineage>
</organism>
<evidence type="ECO:0000313" key="2">
    <source>
        <dbReference type="WBParaSite" id="jg15635"/>
    </source>
</evidence>
<protein>
    <submittedName>
        <fullName evidence="2">Uncharacterized protein</fullName>
    </submittedName>
</protein>
<evidence type="ECO:0000313" key="1">
    <source>
        <dbReference type="Proteomes" id="UP000887574"/>
    </source>
</evidence>
<proteinExistence type="predicted"/>
<accession>A0A915D3V3</accession>
<dbReference type="WBParaSite" id="jg15635">
    <property type="protein sequence ID" value="jg15635"/>
    <property type="gene ID" value="jg15635"/>
</dbReference>
<keyword evidence="1" id="KW-1185">Reference proteome</keyword>
<dbReference type="AlphaFoldDB" id="A0A915D3V3"/>